<accession>A0A9D4J792</accession>
<reference evidence="1" key="2">
    <citation type="submission" date="2020-11" db="EMBL/GenBank/DDBJ databases">
        <authorList>
            <person name="McCartney M.A."/>
            <person name="Auch B."/>
            <person name="Kono T."/>
            <person name="Mallez S."/>
            <person name="Becker A."/>
            <person name="Gohl D.M."/>
            <person name="Silverstein K.A.T."/>
            <person name="Koren S."/>
            <person name="Bechman K.B."/>
            <person name="Herman A."/>
            <person name="Abrahante J.E."/>
            <person name="Garbe J."/>
        </authorList>
    </citation>
    <scope>NUCLEOTIDE SEQUENCE</scope>
    <source>
        <strain evidence="1">Duluth1</strain>
        <tissue evidence="1">Whole animal</tissue>
    </source>
</reference>
<evidence type="ECO:0000313" key="1">
    <source>
        <dbReference type="EMBL" id="KAH3801095.1"/>
    </source>
</evidence>
<keyword evidence="2" id="KW-1185">Reference proteome</keyword>
<comment type="caution">
    <text evidence="1">The sequence shown here is derived from an EMBL/GenBank/DDBJ whole genome shotgun (WGS) entry which is preliminary data.</text>
</comment>
<sequence>MTEQVSTENSKIVVNITTNTTADITMNSEKSEEVICFKFLGRYLSKDGTGTA</sequence>
<proteinExistence type="predicted"/>
<organism evidence="1 2">
    <name type="scientific">Dreissena polymorpha</name>
    <name type="common">Zebra mussel</name>
    <name type="synonym">Mytilus polymorpha</name>
    <dbReference type="NCBI Taxonomy" id="45954"/>
    <lineage>
        <taxon>Eukaryota</taxon>
        <taxon>Metazoa</taxon>
        <taxon>Spiralia</taxon>
        <taxon>Lophotrochozoa</taxon>
        <taxon>Mollusca</taxon>
        <taxon>Bivalvia</taxon>
        <taxon>Autobranchia</taxon>
        <taxon>Heteroconchia</taxon>
        <taxon>Euheterodonta</taxon>
        <taxon>Imparidentia</taxon>
        <taxon>Neoheterodontei</taxon>
        <taxon>Myida</taxon>
        <taxon>Dreissenoidea</taxon>
        <taxon>Dreissenidae</taxon>
        <taxon>Dreissena</taxon>
    </lineage>
</organism>
<gene>
    <name evidence="1" type="ORF">DPMN_154740</name>
</gene>
<protein>
    <submittedName>
        <fullName evidence="1">Uncharacterized protein</fullName>
    </submittedName>
</protein>
<dbReference type="Proteomes" id="UP000828390">
    <property type="component" value="Unassembled WGS sequence"/>
</dbReference>
<name>A0A9D4J792_DREPO</name>
<dbReference type="AlphaFoldDB" id="A0A9D4J792"/>
<evidence type="ECO:0000313" key="2">
    <source>
        <dbReference type="Proteomes" id="UP000828390"/>
    </source>
</evidence>
<dbReference type="EMBL" id="JAIWYP010000007">
    <property type="protein sequence ID" value="KAH3801095.1"/>
    <property type="molecule type" value="Genomic_DNA"/>
</dbReference>
<reference evidence="1" key="1">
    <citation type="journal article" date="2019" name="bioRxiv">
        <title>The Genome of the Zebra Mussel, Dreissena polymorpha: A Resource for Invasive Species Research.</title>
        <authorList>
            <person name="McCartney M.A."/>
            <person name="Auch B."/>
            <person name="Kono T."/>
            <person name="Mallez S."/>
            <person name="Zhang Y."/>
            <person name="Obille A."/>
            <person name="Becker A."/>
            <person name="Abrahante J.E."/>
            <person name="Garbe J."/>
            <person name="Badalamenti J.P."/>
            <person name="Herman A."/>
            <person name="Mangelson H."/>
            <person name="Liachko I."/>
            <person name="Sullivan S."/>
            <person name="Sone E.D."/>
            <person name="Koren S."/>
            <person name="Silverstein K.A.T."/>
            <person name="Beckman K.B."/>
            <person name="Gohl D.M."/>
        </authorList>
    </citation>
    <scope>NUCLEOTIDE SEQUENCE</scope>
    <source>
        <strain evidence="1">Duluth1</strain>
        <tissue evidence="1">Whole animal</tissue>
    </source>
</reference>